<sequence length="303" mass="34430">MADTAESTRTLPRLVDVRIPGWGVAKLCYARDLDLRVGYRVVVATEVGDFVGRVALTPRRREAYADPYDIVRVVDDEDEREEDRNRELGREMRVEARKLARDHRIERVEFIGCDVSLDGRYVEVKYQAEEKQLDLRPVKDGLQRAYNVQVTLRRFGFLDRSGDAGGCDTCGLPLCCATWSGARDMGPVNVRLAKQQGVTPNEKIMGCCGEVKCCMRYEHDAYKEFKERAPFRNSIVKLGERQGKVVDYSMVRDAVVVQVGPKRSDQETIPLGVLARDNPDVEPADPEDWDQPEPETPDHPRED</sequence>
<evidence type="ECO:0000256" key="1">
    <source>
        <dbReference type="SAM" id="MobiDB-lite"/>
    </source>
</evidence>
<dbReference type="AlphaFoldDB" id="A0A6G8QA53"/>
<evidence type="ECO:0000313" key="3">
    <source>
        <dbReference type="EMBL" id="QIN83361.1"/>
    </source>
</evidence>
<reference evidence="3 4" key="1">
    <citation type="submission" date="2019-10" db="EMBL/GenBank/DDBJ databases">
        <title>Rubrobacter sp nov SCSIO 52090 isolated from a deep-sea sediment in the South China Sea.</title>
        <authorList>
            <person name="Chen R.W."/>
        </authorList>
    </citation>
    <scope>NUCLEOTIDE SEQUENCE [LARGE SCALE GENOMIC DNA]</scope>
    <source>
        <strain evidence="3 4">SCSIO 52909</strain>
    </source>
</reference>
<dbReference type="PROSITE" id="PS51411">
    <property type="entry name" value="PSP1_C"/>
    <property type="match status" value="1"/>
</dbReference>
<organism evidence="3 4">
    <name type="scientific">Rubrobacter tropicus</name>
    <dbReference type="NCBI Taxonomy" id="2653851"/>
    <lineage>
        <taxon>Bacteria</taxon>
        <taxon>Bacillati</taxon>
        <taxon>Actinomycetota</taxon>
        <taxon>Rubrobacteria</taxon>
        <taxon>Rubrobacterales</taxon>
        <taxon>Rubrobacteraceae</taxon>
        <taxon>Rubrobacter</taxon>
    </lineage>
</organism>
<protein>
    <recommendedName>
        <fullName evidence="2">PSP1 C-terminal domain-containing protein</fullName>
    </recommendedName>
</protein>
<evidence type="ECO:0000259" key="2">
    <source>
        <dbReference type="PROSITE" id="PS51411"/>
    </source>
</evidence>
<feature type="compositionally biased region" description="Acidic residues" evidence="1">
    <location>
        <begin position="280"/>
        <end position="295"/>
    </location>
</feature>
<dbReference type="NCBIfam" id="NF041131">
    <property type="entry name" value="RicT_YaaT_fam"/>
    <property type="match status" value="1"/>
</dbReference>
<name>A0A6G8QA53_9ACTN</name>
<accession>A0A6G8QA53</accession>
<proteinExistence type="predicted"/>
<feature type="domain" description="PSP1 C-terminal" evidence="2">
    <location>
        <begin position="68"/>
        <end position="155"/>
    </location>
</feature>
<gene>
    <name evidence="3" type="ORF">GBA63_12480</name>
</gene>
<dbReference type="KEGG" id="rub:GBA63_12480"/>
<evidence type="ECO:0000313" key="4">
    <source>
        <dbReference type="Proteomes" id="UP000501452"/>
    </source>
</evidence>
<dbReference type="Pfam" id="PF04468">
    <property type="entry name" value="PSP1"/>
    <property type="match status" value="1"/>
</dbReference>
<keyword evidence="4" id="KW-1185">Reference proteome</keyword>
<dbReference type="Proteomes" id="UP000501452">
    <property type="component" value="Chromosome"/>
</dbReference>
<feature type="region of interest" description="Disordered" evidence="1">
    <location>
        <begin position="266"/>
        <end position="303"/>
    </location>
</feature>
<dbReference type="InterPro" id="IPR007557">
    <property type="entry name" value="PSP1_C"/>
</dbReference>
<dbReference type="EMBL" id="CP045119">
    <property type="protein sequence ID" value="QIN83361.1"/>
    <property type="molecule type" value="Genomic_DNA"/>
</dbReference>